<dbReference type="GO" id="GO:0004316">
    <property type="term" value="F:3-oxoacyl-[acyl-carrier-protein] reductase (NADPH) activity"/>
    <property type="evidence" value="ECO:0007669"/>
    <property type="project" value="UniProtKB-EC"/>
</dbReference>
<dbReference type="PRINTS" id="PR00080">
    <property type="entry name" value="SDRFAMILY"/>
</dbReference>
<dbReference type="AlphaFoldDB" id="A0A1M4ELQ8"/>
<proteinExistence type="inferred from homology"/>
<dbReference type="PRINTS" id="PR00081">
    <property type="entry name" value="GDHRDH"/>
</dbReference>
<dbReference type="EMBL" id="LT559118">
    <property type="protein sequence ID" value="SBO99503.1"/>
    <property type="molecule type" value="Genomic_DNA"/>
</dbReference>
<reference evidence="5" key="1">
    <citation type="submission" date="2016-04" db="EMBL/GenBank/DDBJ databases">
        <authorList>
            <person name="Evans L.H."/>
            <person name="Alamgir A."/>
            <person name="Owens N."/>
            <person name="Weber N.D."/>
            <person name="Virtaneva K."/>
            <person name="Barbian K."/>
            <person name="Babar A."/>
            <person name="Rosenke K."/>
        </authorList>
    </citation>
    <scope>NUCLEOTIDE SEQUENCE</scope>
    <source>
        <strain evidence="5">Nono1</strain>
    </source>
</reference>
<dbReference type="CDD" id="cd05324">
    <property type="entry name" value="carb_red_PTCR-like_SDR_c"/>
    <property type="match status" value="1"/>
</dbReference>
<sequence>MNDHSTHQKVALITGANKGIGRATADQLATLGMTVLIGARNPQRGEEAATAIRAAGGDAHALTLDVTDQATIDQAASWIEQRFRHLDVLINNAGITGSGQISPQDATDQLPSTVNLDMVRTVFETNVFGVIALTNAMIPLLRRSPAPRIVNVSSGAGSLTIAADPNGPLTALPSSAAYSPSKTALNALTVQYANELRKEGILVNAADPGYVATDINAHNGFLTPAQGATTLVHLATLAADGPTAGFFNAQGPVPW</sequence>
<keyword evidence="2" id="KW-0521">NADP</keyword>
<dbReference type="Gene3D" id="3.40.50.720">
    <property type="entry name" value="NAD(P)-binding Rossmann-like Domain"/>
    <property type="match status" value="1"/>
</dbReference>
<dbReference type="Pfam" id="PF00106">
    <property type="entry name" value="adh_short"/>
    <property type="match status" value="1"/>
</dbReference>
<gene>
    <name evidence="5" type="ORF">BN4615_P9019</name>
</gene>
<dbReference type="RefSeq" id="WP_225268171.1">
    <property type="nucleotide sequence ID" value="NZ_CP084058.1"/>
</dbReference>
<keyword evidence="3 5" id="KW-0560">Oxidoreductase</keyword>
<dbReference type="PANTHER" id="PTHR43490">
    <property type="entry name" value="(+)-NEOMENTHOL DEHYDROGENASE"/>
    <property type="match status" value="1"/>
</dbReference>
<dbReference type="InterPro" id="IPR002347">
    <property type="entry name" value="SDR_fam"/>
</dbReference>
<accession>A0A1M4ELQ8</accession>
<dbReference type="InterPro" id="IPR045313">
    <property type="entry name" value="CBR1-like"/>
</dbReference>
<dbReference type="SUPFAM" id="SSF51735">
    <property type="entry name" value="NAD(P)-binding Rossmann-fold domains"/>
    <property type="match status" value="1"/>
</dbReference>
<protein>
    <submittedName>
        <fullName evidence="5">3-oxoacyl-[acyl-carrier protein] reductase</fullName>
        <ecNumber evidence="5">1.1.1.100</ecNumber>
    </submittedName>
</protein>
<organism evidence="5">
    <name type="scientific">Nonomuraea gerenzanensis</name>
    <dbReference type="NCBI Taxonomy" id="93944"/>
    <lineage>
        <taxon>Bacteria</taxon>
        <taxon>Bacillati</taxon>
        <taxon>Actinomycetota</taxon>
        <taxon>Actinomycetes</taxon>
        <taxon>Streptosporangiales</taxon>
        <taxon>Streptosporangiaceae</taxon>
        <taxon>Nonomuraea</taxon>
    </lineage>
</organism>
<evidence type="ECO:0000313" key="5">
    <source>
        <dbReference type="EMBL" id="SBO99503.1"/>
    </source>
</evidence>
<evidence type="ECO:0000256" key="3">
    <source>
        <dbReference type="ARBA" id="ARBA00023002"/>
    </source>
</evidence>
<evidence type="ECO:0000256" key="2">
    <source>
        <dbReference type="ARBA" id="ARBA00022857"/>
    </source>
</evidence>
<comment type="similarity">
    <text evidence="1 4">Belongs to the short-chain dehydrogenases/reductases (SDR) family.</text>
</comment>
<dbReference type="PANTHER" id="PTHR43490:SF99">
    <property type="entry name" value="SHORT-CHAIN DEHYDROGENASE_REDUCTASE"/>
    <property type="match status" value="1"/>
</dbReference>
<name>A0A1M4ELQ8_9ACTN</name>
<evidence type="ECO:0000256" key="1">
    <source>
        <dbReference type="ARBA" id="ARBA00006484"/>
    </source>
</evidence>
<dbReference type="EC" id="1.1.1.100" evidence="5"/>
<dbReference type="InterPro" id="IPR036291">
    <property type="entry name" value="NAD(P)-bd_dom_sf"/>
</dbReference>
<evidence type="ECO:0000256" key="4">
    <source>
        <dbReference type="RuleBase" id="RU000363"/>
    </source>
</evidence>